<evidence type="ECO:0000313" key="2">
    <source>
        <dbReference type="EMBL" id="MDQ2069308.1"/>
    </source>
</evidence>
<reference evidence="2 3" key="1">
    <citation type="submission" date="2023-08" db="EMBL/GenBank/DDBJ databases">
        <title>Whole-genome sequencing of halo(alkali)philic microorganisms from hypersaline lakes.</title>
        <authorList>
            <person name="Sorokin D.Y."/>
            <person name="Abbas B."/>
            <person name="Merkel A.Y."/>
        </authorList>
    </citation>
    <scope>NUCLEOTIDE SEQUENCE [LARGE SCALE GENOMIC DNA]</scope>
    <source>
        <strain evidence="2 3">AB-CW4</strain>
    </source>
</reference>
<protein>
    <recommendedName>
        <fullName evidence="4">TIGR04206 family protein</fullName>
    </recommendedName>
</protein>
<comment type="caution">
    <text evidence="2">The sequence shown here is derived from an EMBL/GenBank/DDBJ whole genome shotgun (WGS) entry which is preliminary data.</text>
</comment>
<feature type="transmembrane region" description="Helical" evidence="1">
    <location>
        <begin position="94"/>
        <end position="114"/>
    </location>
</feature>
<dbReference type="RefSeq" id="WP_306727792.1">
    <property type="nucleotide sequence ID" value="NZ_JAVDDT010000002.1"/>
</dbReference>
<keyword evidence="1" id="KW-0812">Transmembrane</keyword>
<keyword evidence="1" id="KW-0472">Membrane</keyword>
<evidence type="ECO:0000256" key="1">
    <source>
        <dbReference type="SAM" id="Phobius"/>
    </source>
</evidence>
<dbReference type="EMBL" id="JAVDDT010000002">
    <property type="protein sequence ID" value="MDQ2069308.1"/>
    <property type="molecule type" value="Genomic_DNA"/>
</dbReference>
<feature type="transmembrane region" description="Helical" evidence="1">
    <location>
        <begin position="57"/>
        <end position="82"/>
    </location>
</feature>
<sequence length="146" mass="15568">MSFRARLIVWREVLAARLMSLAILRPEGTEVISTVAAAALAVPVLRDPTILAMAKQYAGALGFWGATTWAWLLLAVSVAQGAALLADDRVMRQWAAAGAALLWGLFGGLIVFIQPPAVDGWAYLTLAVGNAWAVWQLHYHDGGGDA</sequence>
<evidence type="ECO:0008006" key="4">
    <source>
        <dbReference type="Google" id="ProtNLM"/>
    </source>
</evidence>
<organism evidence="2 3">
    <name type="scientific">Natronospira bacteriovora</name>
    <dbReference type="NCBI Taxonomy" id="3069753"/>
    <lineage>
        <taxon>Bacteria</taxon>
        <taxon>Pseudomonadati</taxon>
        <taxon>Pseudomonadota</taxon>
        <taxon>Gammaproteobacteria</taxon>
        <taxon>Natronospirales</taxon>
        <taxon>Natronospiraceae</taxon>
        <taxon>Natronospira</taxon>
    </lineage>
</organism>
<gene>
    <name evidence="2" type="ORF">RBH19_05445</name>
</gene>
<evidence type="ECO:0000313" key="3">
    <source>
        <dbReference type="Proteomes" id="UP001239019"/>
    </source>
</evidence>
<keyword evidence="3" id="KW-1185">Reference proteome</keyword>
<proteinExistence type="predicted"/>
<accession>A0ABU0W5V4</accession>
<dbReference type="Proteomes" id="UP001239019">
    <property type="component" value="Unassembled WGS sequence"/>
</dbReference>
<name>A0ABU0W5V4_9GAMM</name>
<keyword evidence="1" id="KW-1133">Transmembrane helix</keyword>
<feature type="transmembrane region" description="Helical" evidence="1">
    <location>
        <begin position="120"/>
        <end position="139"/>
    </location>
</feature>